<dbReference type="GO" id="GO:0016787">
    <property type="term" value="F:hydrolase activity"/>
    <property type="evidence" value="ECO:0007669"/>
    <property type="project" value="UniProtKB-KW"/>
</dbReference>
<dbReference type="InterPro" id="IPR027417">
    <property type="entry name" value="P-loop_NTPase"/>
</dbReference>
<keyword evidence="4" id="KW-0067">ATP-binding</keyword>
<name>A0A8J2BQ63_9BACT</name>
<evidence type="ECO:0000259" key="5">
    <source>
        <dbReference type="PROSITE" id="PS51192"/>
    </source>
</evidence>
<dbReference type="PROSITE" id="PS51194">
    <property type="entry name" value="HELICASE_CTER"/>
    <property type="match status" value="1"/>
</dbReference>
<gene>
    <name evidence="7" type="ORF">MPNT_50169</name>
</gene>
<protein>
    <submittedName>
        <fullName evidence="7">Helicase domain protein</fullName>
    </submittedName>
</protein>
<evidence type="ECO:0000313" key="8">
    <source>
        <dbReference type="Proteomes" id="UP000663859"/>
    </source>
</evidence>
<sequence>MSFISKWRNLYGKEIDLYPWQREAIWQLGGRTGLVSAPTGSGKTIVAYRWAGLETPWCANRVIFTAPIKALSNERYLELRRVLGEEGVGILTGDVARNAGAPVLCMTQEVYANAFCELPEQRVVIDEIHYMIHNPDRARAYAEGIARTHPQSQLLFLSATVQTRSLARYLERLCQRPLVVVEHCERPVPMEYLENPVRVEEVLFDLAPTLLFVFSYRGVMELARWLRRRAEELGVEVDRAAVRALAREYLLRNRRLWELIQGGIGIYSGGLLYKEKLLVERLAREGLLRAVVATDALSLGINLPVRTVLFAQLARPTLGPLSKMEFLQMAGRAGRPNLQEVGFVGYFPTPFEQRGYNTGELYEELRRKPLENLCVRPFPSMRRVLLGASIEEELQAIESYSFPKLNRRELHALRQEIEFALKRIDLARSQLKLLGISPERFDRLIREIYFDEFSVTENLAFVQTLLLEGKLDARKEAWRVMQEKGMDGEILKKLLQLRRFLKSLPKGKVVALGVLDRIVGELDEFVLHPERLDCVSQMVPSFG</sequence>
<dbReference type="Proteomes" id="UP000663859">
    <property type="component" value="Unassembled WGS sequence"/>
</dbReference>
<dbReference type="SUPFAM" id="SSF52540">
    <property type="entry name" value="P-loop containing nucleoside triphosphate hydrolases"/>
    <property type="match status" value="1"/>
</dbReference>
<accession>A0A8J2BQ63</accession>
<feature type="domain" description="Helicase ATP-binding" evidence="5">
    <location>
        <begin position="24"/>
        <end position="179"/>
    </location>
</feature>
<dbReference type="RefSeq" id="WP_174582365.1">
    <property type="nucleotide sequence ID" value="NZ_CAJNOB010000045.1"/>
</dbReference>
<evidence type="ECO:0000256" key="2">
    <source>
        <dbReference type="ARBA" id="ARBA00022801"/>
    </source>
</evidence>
<keyword evidence="1" id="KW-0547">Nucleotide-binding</keyword>
<dbReference type="PROSITE" id="PS51192">
    <property type="entry name" value="HELICASE_ATP_BIND_1"/>
    <property type="match status" value="1"/>
</dbReference>
<dbReference type="Pfam" id="PF00270">
    <property type="entry name" value="DEAD"/>
    <property type="match status" value="1"/>
</dbReference>
<keyword evidence="2" id="KW-0378">Hydrolase</keyword>
<dbReference type="InterPro" id="IPR050699">
    <property type="entry name" value="RNA-DNA_Helicase"/>
</dbReference>
<evidence type="ECO:0000256" key="3">
    <source>
        <dbReference type="ARBA" id="ARBA00022806"/>
    </source>
</evidence>
<dbReference type="GO" id="GO:0005524">
    <property type="term" value="F:ATP binding"/>
    <property type="evidence" value="ECO:0007669"/>
    <property type="project" value="UniProtKB-KW"/>
</dbReference>
<proteinExistence type="predicted"/>
<dbReference type="EMBL" id="CAJNOB010000045">
    <property type="protein sequence ID" value="CAF0702722.1"/>
    <property type="molecule type" value="Genomic_DNA"/>
</dbReference>
<evidence type="ECO:0000256" key="1">
    <source>
        <dbReference type="ARBA" id="ARBA00022741"/>
    </source>
</evidence>
<dbReference type="SMART" id="SM00487">
    <property type="entry name" value="DEXDc"/>
    <property type="match status" value="1"/>
</dbReference>
<dbReference type="Gene3D" id="3.40.50.300">
    <property type="entry name" value="P-loop containing nucleotide triphosphate hydrolases"/>
    <property type="match status" value="2"/>
</dbReference>
<keyword evidence="3 7" id="KW-0347">Helicase</keyword>
<evidence type="ECO:0000313" key="7">
    <source>
        <dbReference type="EMBL" id="CAF0702722.1"/>
    </source>
</evidence>
<dbReference type="InterPro" id="IPR014001">
    <property type="entry name" value="Helicase_ATP-bd"/>
</dbReference>
<evidence type="ECO:0000259" key="6">
    <source>
        <dbReference type="PROSITE" id="PS51194"/>
    </source>
</evidence>
<comment type="caution">
    <text evidence="7">The sequence shown here is derived from an EMBL/GenBank/DDBJ whole genome shotgun (WGS) entry which is preliminary data.</text>
</comment>
<dbReference type="GO" id="GO:0003676">
    <property type="term" value="F:nucleic acid binding"/>
    <property type="evidence" value="ECO:0007669"/>
    <property type="project" value="InterPro"/>
</dbReference>
<reference evidence="7" key="1">
    <citation type="submission" date="2021-02" db="EMBL/GenBank/DDBJ databases">
        <authorList>
            <person name="Cremers G."/>
            <person name="Picone N."/>
        </authorList>
    </citation>
    <scope>NUCLEOTIDE SEQUENCE</scope>
    <source>
        <strain evidence="7">PQ17</strain>
    </source>
</reference>
<dbReference type="SMART" id="SM00490">
    <property type="entry name" value="HELICc"/>
    <property type="match status" value="1"/>
</dbReference>
<dbReference type="GO" id="GO:0004386">
    <property type="term" value="F:helicase activity"/>
    <property type="evidence" value="ECO:0007669"/>
    <property type="project" value="UniProtKB-KW"/>
</dbReference>
<dbReference type="InterPro" id="IPR011545">
    <property type="entry name" value="DEAD/DEAH_box_helicase_dom"/>
</dbReference>
<dbReference type="Pfam" id="PF00271">
    <property type="entry name" value="Helicase_C"/>
    <property type="match status" value="1"/>
</dbReference>
<dbReference type="AlphaFoldDB" id="A0A8J2BQ63"/>
<dbReference type="PANTHER" id="PTHR12131">
    <property type="entry name" value="ATP-DEPENDENT RNA AND DNA HELICASE"/>
    <property type="match status" value="1"/>
</dbReference>
<feature type="domain" description="Helicase C-terminal" evidence="6">
    <location>
        <begin position="198"/>
        <end position="386"/>
    </location>
</feature>
<organism evidence="7 8">
    <name type="scientific">Candidatus Methylacidithermus pantelleriae</name>
    <dbReference type="NCBI Taxonomy" id="2744239"/>
    <lineage>
        <taxon>Bacteria</taxon>
        <taxon>Pseudomonadati</taxon>
        <taxon>Verrucomicrobiota</taxon>
        <taxon>Methylacidiphilae</taxon>
        <taxon>Methylacidiphilales</taxon>
        <taxon>Methylacidiphilaceae</taxon>
        <taxon>Candidatus Methylacidithermus</taxon>
    </lineage>
</organism>
<evidence type="ECO:0000256" key="4">
    <source>
        <dbReference type="ARBA" id="ARBA00022840"/>
    </source>
</evidence>
<dbReference type="InterPro" id="IPR001650">
    <property type="entry name" value="Helicase_C-like"/>
</dbReference>
<keyword evidence="8" id="KW-1185">Reference proteome</keyword>
<dbReference type="PANTHER" id="PTHR12131:SF1">
    <property type="entry name" value="ATP-DEPENDENT RNA HELICASE SUPV3L1, MITOCHONDRIAL-RELATED"/>
    <property type="match status" value="1"/>
</dbReference>